<reference evidence="3" key="1">
    <citation type="journal article" date="2019" name="Plant Biotechnol. J.">
        <title>Genome sequencing of the Australian wild diploid species Gossypium australe highlights disease resistance and delayed gland morphogenesis.</title>
        <authorList>
            <person name="Cai Y."/>
            <person name="Cai X."/>
            <person name="Wang Q."/>
            <person name="Wang P."/>
            <person name="Zhang Y."/>
            <person name="Cai C."/>
            <person name="Xu Y."/>
            <person name="Wang K."/>
            <person name="Zhou Z."/>
            <person name="Wang C."/>
            <person name="Geng S."/>
            <person name="Li B."/>
            <person name="Dong Q."/>
            <person name="Hou Y."/>
            <person name="Wang H."/>
            <person name="Ai P."/>
            <person name="Liu Z."/>
            <person name="Yi F."/>
            <person name="Sun M."/>
            <person name="An G."/>
            <person name="Cheng J."/>
            <person name="Zhang Y."/>
            <person name="Shi Q."/>
            <person name="Xie Y."/>
            <person name="Shi X."/>
            <person name="Chang Y."/>
            <person name="Huang F."/>
            <person name="Chen Y."/>
            <person name="Hong S."/>
            <person name="Mi L."/>
            <person name="Sun Q."/>
            <person name="Zhang L."/>
            <person name="Zhou B."/>
            <person name="Peng R."/>
            <person name="Zhang X."/>
            <person name="Liu F."/>
        </authorList>
    </citation>
    <scope>NUCLEOTIDE SEQUENCE [LARGE SCALE GENOMIC DNA]</scope>
    <source>
        <strain evidence="3">cv. PA1801</strain>
    </source>
</reference>
<dbReference type="PANTHER" id="PTHR48475">
    <property type="entry name" value="RIBONUCLEASE H"/>
    <property type="match status" value="1"/>
</dbReference>
<dbReference type="InterPro" id="IPR001584">
    <property type="entry name" value="Integrase_cat-core"/>
</dbReference>
<comment type="caution">
    <text evidence="2">The sequence shown here is derived from an EMBL/GenBank/DDBJ whole genome shotgun (WGS) entry which is preliminary data.</text>
</comment>
<dbReference type="PANTHER" id="PTHR48475:SF1">
    <property type="entry name" value="RNASE H TYPE-1 DOMAIN-CONTAINING PROTEIN"/>
    <property type="match status" value="1"/>
</dbReference>
<dbReference type="AlphaFoldDB" id="A0A5B6WPK6"/>
<dbReference type="SUPFAM" id="SSF53098">
    <property type="entry name" value="Ribonuclease H-like"/>
    <property type="match status" value="1"/>
</dbReference>
<dbReference type="PROSITE" id="PS50994">
    <property type="entry name" value="INTEGRASE"/>
    <property type="match status" value="1"/>
</dbReference>
<dbReference type="InterPro" id="IPR012337">
    <property type="entry name" value="RNaseH-like_sf"/>
</dbReference>
<sequence>MDYFTKWVEAISYANVTNSTVKRIISDNALILNNSTITDVCSKFKIKHHNSSPYRPKMNGVVEAANKNIKKIVGKMKETYKDWHGKLLFSLYAYRTFVRTSTWPTPFSLVYGIEIVLPIKLDEVEWIQSRYDQLNLIEEKRLKAIRHGQMYQK</sequence>
<feature type="domain" description="Integrase catalytic" evidence="1">
    <location>
        <begin position="1"/>
        <end position="114"/>
    </location>
</feature>
<dbReference type="InterPro" id="IPR036397">
    <property type="entry name" value="RNaseH_sf"/>
</dbReference>
<dbReference type="Gene3D" id="3.30.420.10">
    <property type="entry name" value="Ribonuclease H-like superfamily/Ribonuclease H"/>
    <property type="match status" value="1"/>
</dbReference>
<accession>A0A5B6WPK6</accession>
<dbReference type="GO" id="GO:0003676">
    <property type="term" value="F:nucleic acid binding"/>
    <property type="evidence" value="ECO:0007669"/>
    <property type="project" value="InterPro"/>
</dbReference>
<gene>
    <name evidence="2" type="ORF">EPI10_005330</name>
</gene>
<proteinExistence type="predicted"/>
<protein>
    <submittedName>
        <fullName evidence="2">Receptor-like protein 12</fullName>
    </submittedName>
</protein>
<evidence type="ECO:0000313" key="3">
    <source>
        <dbReference type="Proteomes" id="UP000325315"/>
    </source>
</evidence>
<organism evidence="2 3">
    <name type="scientific">Gossypium australe</name>
    <dbReference type="NCBI Taxonomy" id="47621"/>
    <lineage>
        <taxon>Eukaryota</taxon>
        <taxon>Viridiplantae</taxon>
        <taxon>Streptophyta</taxon>
        <taxon>Embryophyta</taxon>
        <taxon>Tracheophyta</taxon>
        <taxon>Spermatophyta</taxon>
        <taxon>Magnoliopsida</taxon>
        <taxon>eudicotyledons</taxon>
        <taxon>Gunneridae</taxon>
        <taxon>Pentapetalae</taxon>
        <taxon>rosids</taxon>
        <taxon>malvids</taxon>
        <taxon>Malvales</taxon>
        <taxon>Malvaceae</taxon>
        <taxon>Malvoideae</taxon>
        <taxon>Gossypium</taxon>
    </lineage>
</organism>
<keyword evidence="2" id="KW-0675">Receptor</keyword>
<keyword evidence="3" id="KW-1185">Reference proteome</keyword>
<dbReference type="Proteomes" id="UP000325315">
    <property type="component" value="Unassembled WGS sequence"/>
</dbReference>
<evidence type="ECO:0000259" key="1">
    <source>
        <dbReference type="PROSITE" id="PS50994"/>
    </source>
</evidence>
<name>A0A5B6WPK6_9ROSI</name>
<dbReference type="EMBL" id="SMMG02000002">
    <property type="protein sequence ID" value="KAA3483134.1"/>
    <property type="molecule type" value="Genomic_DNA"/>
</dbReference>
<dbReference type="OrthoDB" id="1934939at2759"/>
<evidence type="ECO:0000313" key="2">
    <source>
        <dbReference type="EMBL" id="KAA3483134.1"/>
    </source>
</evidence>
<dbReference type="GO" id="GO:0015074">
    <property type="term" value="P:DNA integration"/>
    <property type="evidence" value="ECO:0007669"/>
    <property type="project" value="InterPro"/>
</dbReference>